<reference evidence="2" key="1">
    <citation type="submission" date="2009-12" db="EMBL/GenBank/DDBJ databases">
        <authorList>
            <person name="Weinstock G."/>
            <person name="Sodergren E."/>
            <person name="Clifton S."/>
            <person name="Fulton L."/>
            <person name="Fulton B."/>
            <person name="Courtney L."/>
            <person name="Fronick C."/>
            <person name="Harrison M."/>
            <person name="Strong C."/>
            <person name="Farmer C."/>
            <person name="Delahaunty K."/>
            <person name="Markovic C."/>
            <person name="Hall O."/>
            <person name="Minx P."/>
            <person name="Tomlinson C."/>
            <person name="Mitreva M."/>
            <person name="Nelson J."/>
            <person name="Hou S."/>
            <person name="Wollam A."/>
            <person name="Pepin K.H."/>
            <person name="Johnson M."/>
            <person name="Bhonagiri V."/>
            <person name="Nash W.E."/>
            <person name="Warren W."/>
            <person name="Chinwalla A."/>
            <person name="Mardis E.R."/>
            <person name="Wilson R.K."/>
        </authorList>
    </citation>
    <scope>NUCLEOTIDE SEQUENCE [LARGE SCALE GENOMIC DNA]</scope>
    <source>
        <strain evidence="2">DSM 15176</strain>
    </source>
</reference>
<dbReference type="Proteomes" id="UP000003438">
    <property type="component" value="Unassembled WGS sequence"/>
</dbReference>
<evidence type="ECO:0000313" key="3">
    <source>
        <dbReference type="Proteomes" id="UP000003438"/>
    </source>
</evidence>
<feature type="transmembrane region" description="Helical" evidence="1">
    <location>
        <begin position="28"/>
        <end position="48"/>
    </location>
</feature>
<keyword evidence="1" id="KW-1133">Transmembrane helix</keyword>
<evidence type="ECO:0000313" key="2">
    <source>
        <dbReference type="EMBL" id="EFB76458.1"/>
    </source>
</evidence>
<feature type="transmembrane region" description="Helical" evidence="1">
    <location>
        <begin position="82"/>
        <end position="103"/>
    </location>
</feature>
<dbReference type="HOGENOM" id="CLU_177861_0_0_9"/>
<gene>
    <name evidence="2" type="ORF">SUBVAR_05377</name>
</gene>
<dbReference type="EMBL" id="ACBY02000021">
    <property type="protein sequence ID" value="EFB76458.1"/>
    <property type="molecule type" value="Genomic_DNA"/>
</dbReference>
<accession>D1PLJ2</accession>
<protein>
    <submittedName>
        <fullName evidence="2">Uncharacterized protein</fullName>
    </submittedName>
</protein>
<name>D1PLJ2_9FIRM</name>
<sequence>MVQCGKLSDRKLQKQGDRAMKKLTFDRLVLVGVVLIAVANGMAFVLHAGVLVNHAWILYGGLCLLHPVCPERWKNSDYEKNAVLGAKIAGILCIAIGLLTGFAV</sequence>
<proteinExistence type="predicted"/>
<evidence type="ECO:0000256" key="1">
    <source>
        <dbReference type="SAM" id="Phobius"/>
    </source>
</evidence>
<keyword evidence="1" id="KW-0812">Transmembrane</keyword>
<dbReference type="AlphaFoldDB" id="D1PLJ2"/>
<comment type="caution">
    <text evidence="2">The sequence shown here is derived from an EMBL/GenBank/DDBJ whole genome shotgun (WGS) entry which is preliminary data.</text>
</comment>
<keyword evidence="1" id="KW-0472">Membrane</keyword>
<keyword evidence="3" id="KW-1185">Reference proteome</keyword>
<organism evidence="2 3">
    <name type="scientific">Subdoligranulum variabile DSM 15176</name>
    <dbReference type="NCBI Taxonomy" id="411471"/>
    <lineage>
        <taxon>Bacteria</taxon>
        <taxon>Bacillati</taxon>
        <taxon>Bacillota</taxon>
        <taxon>Clostridia</taxon>
        <taxon>Eubacteriales</taxon>
        <taxon>Oscillospiraceae</taxon>
        <taxon>Subdoligranulum</taxon>
    </lineage>
</organism>